<proteinExistence type="predicted"/>
<feature type="compositionally biased region" description="Polar residues" evidence="2">
    <location>
        <begin position="237"/>
        <end position="250"/>
    </location>
</feature>
<dbReference type="GeneID" id="20249806"/>
<feature type="region of interest" description="Disordered" evidence="2">
    <location>
        <begin position="948"/>
        <end position="968"/>
    </location>
</feature>
<evidence type="ECO:0000256" key="1">
    <source>
        <dbReference type="SAM" id="Coils"/>
    </source>
</evidence>
<dbReference type="KEGG" id="lgi:LOTGIDRAFT_235292"/>
<keyword evidence="4" id="KW-1185">Reference proteome</keyword>
<dbReference type="RefSeq" id="XP_009062666.1">
    <property type="nucleotide sequence ID" value="XM_009064418.1"/>
</dbReference>
<accession>V3Z763</accession>
<feature type="coiled-coil region" evidence="1">
    <location>
        <begin position="537"/>
        <end position="564"/>
    </location>
</feature>
<gene>
    <name evidence="3" type="ORF">LOTGIDRAFT_235292</name>
</gene>
<feature type="compositionally biased region" description="Basic residues" evidence="2">
    <location>
        <begin position="791"/>
        <end position="806"/>
    </location>
</feature>
<feature type="compositionally biased region" description="Basic and acidic residues" evidence="2">
    <location>
        <begin position="742"/>
        <end position="766"/>
    </location>
</feature>
<evidence type="ECO:0000313" key="4">
    <source>
        <dbReference type="Proteomes" id="UP000030746"/>
    </source>
</evidence>
<keyword evidence="1" id="KW-0175">Coiled coil</keyword>
<feature type="compositionally biased region" description="Acidic residues" evidence="2">
    <location>
        <begin position="373"/>
        <end position="383"/>
    </location>
</feature>
<evidence type="ECO:0000313" key="3">
    <source>
        <dbReference type="EMBL" id="ESO86688.1"/>
    </source>
</evidence>
<dbReference type="STRING" id="225164.V3Z763"/>
<feature type="region of interest" description="Disordered" evidence="2">
    <location>
        <begin position="1"/>
        <end position="29"/>
    </location>
</feature>
<name>V3Z763_LOTGI</name>
<feature type="region of interest" description="Disordered" evidence="2">
    <location>
        <begin position="214"/>
        <end position="277"/>
    </location>
</feature>
<dbReference type="AlphaFoldDB" id="V3Z763"/>
<feature type="region of interest" description="Disordered" evidence="2">
    <location>
        <begin position="352"/>
        <end position="395"/>
    </location>
</feature>
<feature type="region of interest" description="Disordered" evidence="2">
    <location>
        <begin position="114"/>
        <end position="164"/>
    </location>
</feature>
<dbReference type="OrthoDB" id="6136207at2759"/>
<organism evidence="3 4">
    <name type="scientific">Lottia gigantea</name>
    <name type="common">Giant owl limpet</name>
    <dbReference type="NCBI Taxonomy" id="225164"/>
    <lineage>
        <taxon>Eukaryota</taxon>
        <taxon>Metazoa</taxon>
        <taxon>Spiralia</taxon>
        <taxon>Lophotrochozoa</taxon>
        <taxon>Mollusca</taxon>
        <taxon>Gastropoda</taxon>
        <taxon>Patellogastropoda</taxon>
        <taxon>Lottioidea</taxon>
        <taxon>Lottiidae</taxon>
        <taxon>Lottia</taxon>
    </lineage>
</organism>
<reference evidence="3 4" key="1">
    <citation type="journal article" date="2013" name="Nature">
        <title>Insights into bilaterian evolution from three spiralian genomes.</title>
        <authorList>
            <person name="Simakov O."/>
            <person name="Marletaz F."/>
            <person name="Cho S.J."/>
            <person name="Edsinger-Gonzales E."/>
            <person name="Havlak P."/>
            <person name="Hellsten U."/>
            <person name="Kuo D.H."/>
            <person name="Larsson T."/>
            <person name="Lv J."/>
            <person name="Arendt D."/>
            <person name="Savage R."/>
            <person name="Osoegawa K."/>
            <person name="de Jong P."/>
            <person name="Grimwood J."/>
            <person name="Chapman J.A."/>
            <person name="Shapiro H."/>
            <person name="Aerts A."/>
            <person name="Otillar R.P."/>
            <person name="Terry A.Y."/>
            <person name="Boore J.L."/>
            <person name="Grigoriev I.V."/>
            <person name="Lindberg D.R."/>
            <person name="Seaver E.C."/>
            <person name="Weisblat D.A."/>
            <person name="Putnam N.H."/>
            <person name="Rokhsar D.S."/>
        </authorList>
    </citation>
    <scope>NUCLEOTIDE SEQUENCE [LARGE SCALE GENOMIC DNA]</scope>
</reference>
<feature type="compositionally biased region" description="Polar residues" evidence="2">
    <location>
        <begin position="131"/>
        <end position="153"/>
    </location>
</feature>
<dbReference type="OMA" id="CISEPME"/>
<feature type="compositionally biased region" description="Basic and acidic residues" evidence="2">
    <location>
        <begin position="1060"/>
        <end position="1072"/>
    </location>
</feature>
<dbReference type="CTD" id="20249806"/>
<feature type="region of interest" description="Disordered" evidence="2">
    <location>
        <begin position="1060"/>
        <end position="1089"/>
    </location>
</feature>
<feature type="compositionally biased region" description="Basic residues" evidence="2">
    <location>
        <begin position="767"/>
        <end position="784"/>
    </location>
</feature>
<dbReference type="Proteomes" id="UP000030746">
    <property type="component" value="Unassembled WGS sequence"/>
</dbReference>
<feature type="compositionally biased region" description="Basic and acidic residues" evidence="2">
    <location>
        <begin position="1"/>
        <end position="19"/>
    </location>
</feature>
<dbReference type="EMBL" id="KB203019">
    <property type="protein sequence ID" value="ESO86688.1"/>
    <property type="molecule type" value="Genomic_DNA"/>
</dbReference>
<protein>
    <submittedName>
        <fullName evidence="3">Uncharacterized protein</fullName>
    </submittedName>
</protein>
<feature type="region of interest" description="Disordered" evidence="2">
    <location>
        <begin position="737"/>
        <end position="806"/>
    </location>
</feature>
<evidence type="ECO:0000256" key="2">
    <source>
        <dbReference type="SAM" id="MobiDB-lite"/>
    </source>
</evidence>
<dbReference type="HOGENOM" id="CLU_284886_0_0_1"/>
<sequence length="1089" mass="125645">MSDKSSDTEDWTFVDKDGELELTDEGSSASSIEVVNVENDVVTYQNRRSLERSISPTLQNRCTVEKENGKCSEECQAAESNQCFTSLENQEDIVTKGSLDSNSDADIGDHEKVDCSKQKLSPMNSFAGDQPQIQREMSVSSDTSNVPSIQSIPSDLSDNSSDADSDYIRLESESLDGDNLLMTSSSVSSNFNFISRENSASTEDSAGDKIAVAKGSNEELEESSNLSSDKSIHQEPSKSINQEPYESFNQEADKGINHEPGLNGNQEFEDDNQNPAVSNNQLLEADNQNLADIDDRLYNGIQNLVVDNQVLEADNQNPVEMDDGLGVDVQHQLVDNQELEDNNNLENEDLSDMEHHDQSAEVEEDQDRNTDSGTEDDRIESDQSDTGSIPPLDDDMSFVNDIGDLPLVAGDVPRQYVHNPNRDLNLILDVIAILMFAVVLGLGIGHAIATFDEIEEYETLHSNIVSLRSQALTCQNQKWSQKLTINDLRVDQQSLNMKYEESKAEQEKLRIKNALLIMELEAFRKLETSADSDNVIRLKLQNEINQLKIEKEELKQMIGRLKYTTHPANKNIGNTDNAKFNNELCDKSASDTKAALKYHGKRLSDYSLDDLQEIHNSESLDNSLLKQEVGRLRYTSHPSNHVTEMESSEDKVTIETEHQNITQDFKCENVTALKEELDHAQRYAEICQQIKDTWLQVKNLSHQFWAQHEGKVTKTLTKFTNKVVNIGKRLQDKLQRKVSRWYKKDKGKQQKNKESSEGKARRDKGHDRKRIKKSKSNAKHLKHQAKQERKFQKRAVIKEKKKQKSEKKLKKTISKFLYKMSNKMNYDVFKKLDEKARQSVLNRIYHIQHFATELGFYSDKHQSNSNINNYLDLLNCQDQWWSSVVVKDLPTDSQILHCSQFLPDWQMKKLLIRRRTMLIEGKLEMSNEMTVKKIGEIQKKFGIYDGNEKGHQVKEGTHSDDTYVRSRKTTDDSGVWQFQRAQDREEVRKRESGPDWLFERANRRKESREEESEPDWLFERAKHRKDLRYKEWEEPEWTFKRAKHREEVREEKHQPDWIFDRAHEREKIRDQSSRSPRRQRHVAHMVDCL</sequence>